<organism evidence="2 3">
    <name type="scientific">Qipengyuania citrea</name>
    <dbReference type="NCBI Taxonomy" id="225971"/>
    <lineage>
        <taxon>Bacteria</taxon>
        <taxon>Pseudomonadati</taxon>
        <taxon>Pseudomonadota</taxon>
        <taxon>Alphaproteobacteria</taxon>
        <taxon>Sphingomonadales</taxon>
        <taxon>Erythrobacteraceae</taxon>
        <taxon>Qipengyuania</taxon>
    </lineage>
</organism>
<dbReference type="GeneID" id="93685858"/>
<dbReference type="EMBL" id="JAUSWK010000001">
    <property type="protein sequence ID" value="MDQ0565497.1"/>
    <property type="molecule type" value="Genomic_DNA"/>
</dbReference>
<dbReference type="EMBL" id="WTYG01000002">
    <property type="protein sequence ID" value="MXP35492.1"/>
    <property type="molecule type" value="Genomic_DNA"/>
</dbReference>
<sequence length="375" mass="42949">MAKLSFRDCIPWVFAPLIDASRRTDLVDTLRLVPPPKEVRNEQFARFGSLKRPDSTAIPLPNGGFFLRFQQANQTSFAFSSYIDDIDRDPDLDFWLAENEAVIENLDQALFLYLAKFAHPHFSIRPRFKSRAEARNIVEIAEANSYEGHNADDLIEVYRPTFVVTLPKDSLLEDVDDYTLCSELSSMISDLRSPIIDQTFAGKVHLLLGNHLVSSESIYLVLTSTRWRYAFMELFRILETTLHVPWLLDLTKDLSIGGSLVDLYRNLREKLSWKEAKGNSVERVFRDLNGDEDLLRFEKTVSVFAGIDLDAEEFCRSSIGRKIWKTRNQLVHPEDFTDGSKLEVSEDQFRALSNYLIEVIAKIFAKIPDGALRAS</sequence>
<reference evidence="1 4" key="2">
    <citation type="submission" date="2023-07" db="EMBL/GenBank/DDBJ databases">
        <title>Genomic Encyclopedia of Type Strains, Phase IV (KMG-IV): sequencing the most valuable type-strain genomes for metagenomic binning, comparative biology and taxonomic classification.</title>
        <authorList>
            <person name="Goeker M."/>
        </authorList>
    </citation>
    <scope>NUCLEOTIDE SEQUENCE [LARGE SCALE GENOMIC DNA]</scope>
    <source>
        <strain evidence="1 4">DSM 14432</strain>
    </source>
</reference>
<keyword evidence="4" id="KW-1185">Reference proteome</keyword>
<comment type="caution">
    <text evidence="2">The sequence shown here is derived from an EMBL/GenBank/DDBJ whole genome shotgun (WGS) entry which is preliminary data.</text>
</comment>
<accession>A0A6I4U9A1</accession>
<dbReference type="AlphaFoldDB" id="A0A6I4U9A1"/>
<reference evidence="2 3" key="1">
    <citation type="submission" date="2019-12" db="EMBL/GenBank/DDBJ databases">
        <title>Genomic-based taxomic classification of the family Erythrobacteraceae.</title>
        <authorList>
            <person name="Xu L."/>
        </authorList>
    </citation>
    <scope>NUCLEOTIDE SEQUENCE [LARGE SCALE GENOMIC DNA]</scope>
    <source>
        <strain evidence="2 3">CGMCC 1.8703</strain>
    </source>
</reference>
<evidence type="ECO:0000313" key="3">
    <source>
        <dbReference type="Proteomes" id="UP000439914"/>
    </source>
</evidence>
<gene>
    <name evidence="2" type="ORF">GRI55_06860</name>
    <name evidence="1" type="ORF">QOZ97_001007</name>
</gene>
<dbReference type="RefSeq" id="WP_160766633.1">
    <property type="nucleotide sequence ID" value="NZ_JAUSWK010000001.1"/>
</dbReference>
<proteinExistence type="predicted"/>
<name>A0A6I4U9A1_9SPHN</name>
<dbReference type="Proteomes" id="UP000439914">
    <property type="component" value="Unassembled WGS sequence"/>
</dbReference>
<evidence type="ECO:0000313" key="2">
    <source>
        <dbReference type="EMBL" id="MXP35492.1"/>
    </source>
</evidence>
<protein>
    <submittedName>
        <fullName evidence="2">Uncharacterized protein</fullName>
    </submittedName>
</protein>
<evidence type="ECO:0000313" key="1">
    <source>
        <dbReference type="EMBL" id="MDQ0565497.1"/>
    </source>
</evidence>
<dbReference type="Proteomes" id="UP001238601">
    <property type="component" value="Unassembled WGS sequence"/>
</dbReference>
<evidence type="ECO:0000313" key="4">
    <source>
        <dbReference type="Proteomes" id="UP001238601"/>
    </source>
</evidence>